<dbReference type="Proteomes" id="UP000319576">
    <property type="component" value="Chromosome"/>
</dbReference>
<gene>
    <name evidence="1" type="ORF">ETAA1_35150</name>
</gene>
<name>A0A517XVM1_9BACT</name>
<evidence type="ECO:0000313" key="1">
    <source>
        <dbReference type="EMBL" id="QDU21546.1"/>
    </source>
</evidence>
<evidence type="ECO:0000313" key="2">
    <source>
        <dbReference type="Proteomes" id="UP000319576"/>
    </source>
</evidence>
<organism evidence="1 2">
    <name type="scientific">Urbifossiella limnaea</name>
    <dbReference type="NCBI Taxonomy" id="2528023"/>
    <lineage>
        <taxon>Bacteria</taxon>
        <taxon>Pseudomonadati</taxon>
        <taxon>Planctomycetota</taxon>
        <taxon>Planctomycetia</taxon>
        <taxon>Gemmatales</taxon>
        <taxon>Gemmataceae</taxon>
        <taxon>Urbifossiella</taxon>
    </lineage>
</organism>
<keyword evidence="2" id="KW-1185">Reference proteome</keyword>
<dbReference type="KEGG" id="uli:ETAA1_35150"/>
<reference evidence="1 2" key="1">
    <citation type="submission" date="2019-02" db="EMBL/GenBank/DDBJ databases">
        <title>Deep-cultivation of Planctomycetes and their phenomic and genomic characterization uncovers novel biology.</title>
        <authorList>
            <person name="Wiegand S."/>
            <person name="Jogler M."/>
            <person name="Boedeker C."/>
            <person name="Pinto D."/>
            <person name="Vollmers J."/>
            <person name="Rivas-Marin E."/>
            <person name="Kohn T."/>
            <person name="Peeters S.H."/>
            <person name="Heuer A."/>
            <person name="Rast P."/>
            <person name="Oberbeckmann S."/>
            <person name="Bunk B."/>
            <person name="Jeske O."/>
            <person name="Meyerdierks A."/>
            <person name="Storesund J.E."/>
            <person name="Kallscheuer N."/>
            <person name="Luecker S."/>
            <person name="Lage O.M."/>
            <person name="Pohl T."/>
            <person name="Merkel B.J."/>
            <person name="Hornburger P."/>
            <person name="Mueller R.-W."/>
            <person name="Bruemmer F."/>
            <person name="Labrenz M."/>
            <person name="Spormann A.M."/>
            <person name="Op den Camp H."/>
            <person name="Overmann J."/>
            <person name="Amann R."/>
            <person name="Jetten M.S.M."/>
            <person name="Mascher T."/>
            <person name="Medema M.H."/>
            <person name="Devos D.P."/>
            <person name="Kaster A.-K."/>
            <person name="Ovreas L."/>
            <person name="Rohde M."/>
            <person name="Galperin M.Y."/>
            <person name="Jogler C."/>
        </authorList>
    </citation>
    <scope>NUCLEOTIDE SEQUENCE [LARGE SCALE GENOMIC DNA]</scope>
    <source>
        <strain evidence="1 2">ETA_A1</strain>
    </source>
</reference>
<dbReference type="RefSeq" id="WP_145240581.1">
    <property type="nucleotide sequence ID" value="NZ_CP036273.1"/>
</dbReference>
<dbReference type="EMBL" id="CP036273">
    <property type="protein sequence ID" value="QDU21546.1"/>
    <property type="molecule type" value="Genomic_DNA"/>
</dbReference>
<dbReference type="AlphaFoldDB" id="A0A517XVM1"/>
<protein>
    <submittedName>
        <fullName evidence="1">Uncharacterized protein</fullName>
    </submittedName>
</protein>
<sequence length="282" mass="30392">MRLGETIRASLTGDDNPWRPLSLDTFFTEGWREPWAGGPAGQSGLTPRHGWLGAFEGVFYRLWLVNGSYMNGVPSTNGGDGSGYSGGIAAFLPLSRRLELYINAPLASPNGSLGATSERRTEFGDVQVAASFLLSETEATTQLFTLGVTLPTGQAETGGGLTTIFPRYSFWTNPGGAWVVRGGTGVNIPVNESAASSTFNGDIAVGRYFRPHDVLFGDLVFYANCNIITPIDNSGGPTYVGAGPGMRFQITGDWYFLNYWEAQVSGEKPFNYQTQIAIVKAW</sequence>
<proteinExistence type="predicted"/>
<accession>A0A517XVM1</accession>
<dbReference type="OrthoDB" id="7389790at2"/>